<organism evidence="8 9">
    <name type="scientific">Xylophilus ampelinus</name>
    <dbReference type="NCBI Taxonomy" id="54067"/>
    <lineage>
        <taxon>Bacteria</taxon>
        <taxon>Pseudomonadati</taxon>
        <taxon>Pseudomonadota</taxon>
        <taxon>Betaproteobacteria</taxon>
        <taxon>Burkholderiales</taxon>
        <taxon>Xylophilus</taxon>
    </lineage>
</organism>
<evidence type="ECO:0000256" key="6">
    <source>
        <dbReference type="ARBA" id="ARBA00023136"/>
    </source>
</evidence>
<feature type="transmembrane region" description="Helical" evidence="7">
    <location>
        <begin position="118"/>
        <end position="137"/>
    </location>
</feature>
<dbReference type="InterPro" id="IPR051907">
    <property type="entry name" value="DoxX-like_oxidoreductase"/>
</dbReference>
<comment type="subcellular location">
    <subcellularLocation>
        <location evidence="1">Cell membrane</location>
        <topology evidence="1">Multi-pass membrane protein</topology>
    </subcellularLocation>
</comment>
<protein>
    <submittedName>
        <fullName evidence="8">Putative oxidoreductase</fullName>
    </submittedName>
</protein>
<dbReference type="OrthoDB" id="9792760at2"/>
<dbReference type="InterPro" id="IPR032808">
    <property type="entry name" value="DoxX"/>
</dbReference>
<evidence type="ECO:0000256" key="2">
    <source>
        <dbReference type="ARBA" id="ARBA00006679"/>
    </source>
</evidence>
<accession>A0A318SI51</accession>
<feature type="transmembrane region" description="Helical" evidence="7">
    <location>
        <begin position="53"/>
        <end position="73"/>
    </location>
</feature>
<evidence type="ECO:0000256" key="7">
    <source>
        <dbReference type="SAM" id="Phobius"/>
    </source>
</evidence>
<comment type="caution">
    <text evidence="8">The sequence shown here is derived from an EMBL/GenBank/DDBJ whole genome shotgun (WGS) entry which is preliminary data.</text>
</comment>
<dbReference type="PANTHER" id="PTHR33452:SF1">
    <property type="entry name" value="INNER MEMBRANE PROTEIN YPHA-RELATED"/>
    <property type="match status" value="1"/>
</dbReference>
<sequence length="143" mass="14507">MTRAVSTTISGAQNGLALVGRLMLASLFLPAGISKLMGFSGTVGYIASKGLPAPSAAAGVALLVEILGGLALIAGFGTRVAAIVLAVFTVVAAVLFHNFWAVPQAQQMMQQMNFNKNIAIAGGLLVLATFGAGAYSVDAKRRG</sequence>
<proteinExistence type="inferred from homology"/>
<evidence type="ECO:0000313" key="8">
    <source>
        <dbReference type="EMBL" id="PYE74287.1"/>
    </source>
</evidence>
<evidence type="ECO:0000256" key="3">
    <source>
        <dbReference type="ARBA" id="ARBA00022475"/>
    </source>
</evidence>
<reference evidence="8 9" key="1">
    <citation type="submission" date="2018-06" db="EMBL/GenBank/DDBJ databases">
        <title>Genomic Encyclopedia of Type Strains, Phase III (KMG-III): the genomes of soil and plant-associated and newly described type strains.</title>
        <authorList>
            <person name="Whitman W."/>
        </authorList>
    </citation>
    <scope>NUCLEOTIDE SEQUENCE [LARGE SCALE GENOMIC DNA]</scope>
    <source>
        <strain evidence="8 9">CECT 7646</strain>
    </source>
</reference>
<evidence type="ECO:0000313" key="9">
    <source>
        <dbReference type="Proteomes" id="UP000247540"/>
    </source>
</evidence>
<evidence type="ECO:0000256" key="4">
    <source>
        <dbReference type="ARBA" id="ARBA00022692"/>
    </source>
</evidence>
<keyword evidence="6 7" id="KW-0472">Membrane</keyword>
<evidence type="ECO:0000256" key="1">
    <source>
        <dbReference type="ARBA" id="ARBA00004651"/>
    </source>
</evidence>
<dbReference type="PANTHER" id="PTHR33452">
    <property type="entry name" value="OXIDOREDUCTASE CATD-RELATED"/>
    <property type="match status" value="1"/>
</dbReference>
<name>A0A318SI51_9BURK</name>
<dbReference type="EMBL" id="QJTC01000026">
    <property type="protein sequence ID" value="PYE74287.1"/>
    <property type="molecule type" value="Genomic_DNA"/>
</dbReference>
<evidence type="ECO:0000256" key="5">
    <source>
        <dbReference type="ARBA" id="ARBA00022989"/>
    </source>
</evidence>
<dbReference type="Proteomes" id="UP000247540">
    <property type="component" value="Unassembled WGS sequence"/>
</dbReference>
<comment type="similarity">
    <text evidence="2">Belongs to the DoxX family.</text>
</comment>
<dbReference type="Pfam" id="PF07681">
    <property type="entry name" value="DoxX"/>
    <property type="match status" value="1"/>
</dbReference>
<keyword evidence="9" id="KW-1185">Reference proteome</keyword>
<keyword evidence="5 7" id="KW-1133">Transmembrane helix</keyword>
<feature type="transmembrane region" description="Helical" evidence="7">
    <location>
        <begin position="12"/>
        <end position="33"/>
    </location>
</feature>
<dbReference type="RefSeq" id="WP_110466671.1">
    <property type="nucleotide sequence ID" value="NZ_JAMOFZ010000001.1"/>
</dbReference>
<keyword evidence="3" id="KW-1003">Cell membrane</keyword>
<keyword evidence="4 7" id="KW-0812">Transmembrane</keyword>
<feature type="transmembrane region" description="Helical" evidence="7">
    <location>
        <begin position="80"/>
        <end position="98"/>
    </location>
</feature>
<gene>
    <name evidence="8" type="ORF">DFQ15_1266</name>
</gene>
<dbReference type="GO" id="GO:0005886">
    <property type="term" value="C:plasma membrane"/>
    <property type="evidence" value="ECO:0007669"/>
    <property type="project" value="UniProtKB-SubCell"/>
</dbReference>
<dbReference type="AlphaFoldDB" id="A0A318SI51"/>